<dbReference type="Pfam" id="PF00082">
    <property type="entry name" value="Peptidase_S8"/>
    <property type="match status" value="1"/>
</dbReference>
<accession>A0ABY9HB44</accession>
<dbReference type="RefSeq" id="WP_305938233.1">
    <property type="nucleotide sequence ID" value="NZ_CP132191.1"/>
</dbReference>
<dbReference type="Proteomes" id="UP001237011">
    <property type="component" value="Chromosome"/>
</dbReference>
<dbReference type="InterPro" id="IPR000209">
    <property type="entry name" value="Peptidase_S8/S53_dom"/>
</dbReference>
<keyword evidence="2" id="KW-0378">Hydrolase</keyword>
<dbReference type="SUPFAM" id="SSF52743">
    <property type="entry name" value="Subtilisin-like"/>
    <property type="match status" value="1"/>
</dbReference>
<proteinExistence type="predicted"/>
<dbReference type="Gene3D" id="3.40.50.200">
    <property type="entry name" value="Peptidase S8/S53 domain"/>
    <property type="match status" value="1"/>
</dbReference>
<gene>
    <name evidence="5" type="ORF">Q8852_01540</name>
</gene>
<keyword evidence="6" id="KW-1185">Reference proteome</keyword>
<reference evidence="5" key="1">
    <citation type="submission" date="2023-08" db="EMBL/GenBank/DDBJ databases">
        <title>Complete genome sequence of Mycoplasma seminis 2200.</title>
        <authorList>
            <person name="Spergser J."/>
        </authorList>
    </citation>
    <scope>NUCLEOTIDE SEQUENCE [LARGE SCALE GENOMIC DNA]</scope>
    <source>
        <strain evidence="5">2200</strain>
    </source>
</reference>
<dbReference type="InterPro" id="IPR036852">
    <property type="entry name" value="Peptidase_S8/S53_dom_sf"/>
</dbReference>
<protein>
    <submittedName>
        <fullName evidence="5">S8 family serine peptidase</fullName>
    </submittedName>
</protein>
<dbReference type="InterPro" id="IPR023828">
    <property type="entry name" value="Peptidase_S8_Ser-AS"/>
</dbReference>
<sequence>MKKHKLIKFLLAGSLLPIISIPIVSLKVDDTSNIKLNKNSDISISKDSYDWVTNMFKAYYKKLNIPDNLTENKNYIENKHNKVGIIETDDIDETLLLSKNKNFSFNKMKKDYFRIGSHSQIVTSIVGTDMGINPSAEIYFAALNYKTEKKGVFDPLEESIQYMIDNGVNIINLSLGYITELFTYDGLNNETLNDDLLDYETIQVYRALRLLEKINYEPHAIDAIATQFSRILNKYATKYGLTFVVSSGNSKKDLFELRKWLKENYYMLEYEINANNGNIANYLKEHKNDIQRIINDDNLFNKLVKVKSDFIDKQSVGNVIHVGSMTYDGEVSYFSEYSEEIEGLPLVCAYGDFYTNDDKHIYENNLKRGEIYSHIINNYENSKFNSKVKNSRDFAGTSMSAPMITGLLSLLQTKFDRKFSLPEFKSLLAAGSFVGEKYSGMSSNEKNRNNSNKKVGFGIPNFEKISKFIKNDNITDLYSLLINDSYFKDSYTLDLSVIAEDAGFITSPNSSNVITLSYLNKTFEDFVENLKNNINDTDEFLALTTYLANKKLENKRNNLFDLKAVANIDFHYPFYHTYDYFYDEVMETSREYKSDSESAYIEKVVVETYEEYDINEYEDLRDVNIYVTLPQLIEIRSTVDKLFNYRTKKEREDIYNKVREIYIDYLASTNLTILAGGLD</sequence>
<evidence type="ECO:0000256" key="3">
    <source>
        <dbReference type="ARBA" id="ARBA00022825"/>
    </source>
</evidence>
<keyword evidence="3" id="KW-0720">Serine protease</keyword>
<evidence type="ECO:0000256" key="2">
    <source>
        <dbReference type="ARBA" id="ARBA00022801"/>
    </source>
</evidence>
<evidence type="ECO:0000313" key="5">
    <source>
        <dbReference type="EMBL" id="WLP85810.1"/>
    </source>
</evidence>
<feature type="domain" description="Peptidase S8/S53" evidence="4">
    <location>
        <begin position="97"/>
        <end position="458"/>
    </location>
</feature>
<dbReference type="PROSITE" id="PS00138">
    <property type="entry name" value="SUBTILASE_SER"/>
    <property type="match status" value="1"/>
</dbReference>
<evidence type="ECO:0000313" key="6">
    <source>
        <dbReference type="Proteomes" id="UP001237011"/>
    </source>
</evidence>
<name>A0ABY9HB44_9MOLU</name>
<keyword evidence="1" id="KW-0645">Protease</keyword>
<evidence type="ECO:0000256" key="1">
    <source>
        <dbReference type="ARBA" id="ARBA00022670"/>
    </source>
</evidence>
<organism evidence="5 6">
    <name type="scientific">Mycoplasma seminis</name>
    <dbReference type="NCBI Taxonomy" id="512749"/>
    <lineage>
        <taxon>Bacteria</taxon>
        <taxon>Bacillati</taxon>
        <taxon>Mycoplasmatota</taxon>
        <taxon>Mollicutes</taxon>
        <taxon>Mycoplasmataceae</taxon>
        <taxon>Mycoplasma</taxon>
    </lineage>
</organism>
<evidence type="ECO:0000259" key="4">
    <source>
        <dbReference type="Pfam" id="PF00082"/>
    </source>
</evidence>
<dbReference type="EMBL" id="CP132191">
    <property type="protein sequence ID" value="WLP85810.1"/>
    <property type="molecule type" value="Genomic_DNA"/>
</dbReference>